<keyword evidence="4" id="KW-1185">Reference proteome</keyword>
<feature type="compositionally biased region" description="Basic and acidic residues" evidence="2">
    <location>
        <begin position="73"/>
        <end position="84"/>
    </location>
</feature>
<dbReference type="SUPFAM" id="SSF56672">
    <property type="entry name" value="DNA/RNA polymerases"/>
    <property type="match status" value="1"/>
</dbReference>
<feature type="compositionally biased region" description="Polar residues" evidence="2">
    <location>
        <begin position="156"/>
        <end position="172"/>
    </location>
</feature>
<feature type="compositionally biased region" description="Basic and acidic residues" evidence="2">
    <location>
        <begin position="173"/>
        <end position="196"/>
    </location>
</feature>
<comment type="caution">
    <text evidence="3">The sequence shown here is derived from an EMBL/GenBank/DDBJ whole genome shotgun (WGS) entry which is preliminary data.</text>
</comment>
<feature type="compositionally biased region" description="Polar residues" evidence="2">
    <location>
        <begin position="1"/>
        <end position="13"/>
    </location>
</feature>
<dbReference type="AlphaFoldDB" id="A0A9Q3FXD1"/>
<feature type="region of interest" description="Disordered" evidence="2">
    <location>
        <begin position="635"/>
        <end position="663"/>
    </location>
</feature>
<keyword evidence="1" id="KW-0175">Coiled coil</keyword>
<feature type="compositionally biased region" description="Polar residues" evidence="2">
    <location>
        <begin position="89"/>
        <end position="106"/>
    </location>
</feature>
<name>A0A9Q3FXD1_9BASI</name>
<feature type="region of interest" description="Disordered" evidence="2">
    <location>
        <begin position="1"/>
        <end position="123"/>
    </location>
</feature>
<protein>
    <recommendedName>
        <fullName evidence="5">CCHC-type domain-containing protein</fullName>
    </recommendedName>
</protein>
<evidence type="ECO:0008006" key="5">
    <source>
        <dbReference type="Google" id="ProtNLM"/>
    </source>
</evidence>
<evidence type="ECO:0000256" key="1">
    <source>
        <dbReference type="SAM" id="Coils"/>
    </source>
</evidence>
<feature type="coiled-coil region" evidence="1">
    <location>
        <begin position="331"/>
        <end position="394"/>
    </location>
</feature>
<feature type="compositionally biased region" description="Basic and acidic residues" evidence="2">
    <location>
        <begin position="107"/>
        <end position="119"/>
    </location>
</feature>
<dbReference type="InterPro" id="IPR021109">
    <property type="entry name" value="Peptidase_aspartic_dom_sf"/>
</dbReference>
<accession>A0A9Q3FXD1</accession>
<evidence type="ECO:0000256" key="2">
    <source>
        <dbReference type="SAM" id="MobiDB-lite"/>
    </source>
</evidence>
<proteinExistence type="predicted"/>
<gene>
    <name evidence="3" type="ORF">O181_084896</name>
</gene>
<feature type="compositionally biased region" description="Acidic residues" evidence="2">
    <location>
        <begin position="644"/>
        <end position="662"/>
    </location>
</feature>
<sequence length="1010" mass="115293">MTTRRGSQYSIQSDGAGLRGRIDSSKGKRKGNIPSGTESTQGSALSQRKVPEMPMISEPELELSMSNSNRYKSHSEGSDRHLHEPVQTVLHSVQRQGLGNVASNTPRSDELLEHPEKVPQRGGNSEILQWMECTVIQTSNQKDQGVPCQKEGGNQGRSPSSFYQQAPSQPTSPRREEEQEKELEKTIFPKLQDSKNPKGCHGQCIQHGQNLDGIQGQGRTKNETTSFPKEITLSKDVVNTLTEIKNGILPLKEIKNSLLSLQEINNNLASLTKILVQNKKEIDKIKFIVENNKPMISIDNTQKLIQGQKELYKYMKDIKDKTLTINYDVSIDNLTEKLNKLSISVERFEEKTSSHQKLLLEHVEKSDEARMHLKDDIQSEIRLITEKMDKINEANSNMPKLSTPFSHIRIPVKPKEGLTSSFITDLSHQDNNQVLMKEAPQLKEWPTFTGEGEYDHIWYYAVRQTNRKNTWSWWKQEIITKWANDSWRYKIENAFENSFFDPDKDKPLTWFLKQVERLNALYPEMSQKMVHMKILKKCGGELENALRSRCIEPWFTEEYINALEDIGKRTKTGRFWKKLDIKSPHKPFIEKDKSKEAFKPNISNNNEQRKCHKCVGIGHLANNCLKKAKINEIVETENHNSKEEESDSEKETEESESSESDEINIINAQINNIDIIYEVLDVNSNLPQVGTSDTNLTNVQDAKMYRAKPARGMGYTAGKSSISIVMVDNQEGKVNLDTGAYCTCVGKSYLKTIVPDWQEKLMPIQGVKFSSASESMKPLGIIDLAIIFPHPSQCVRIKVEFLVMDNCTSNHFILGNDCLSIYGIDISNQKDRYFTIGDNKRQKFGFLNNKKQITVIKNEEKSPEKELFISEQLKEAEFNQELTEKMKEKLIDLLFKYKNAFSTDKEPLGAIIGHEVDIILNVEKPYPPLLRGPAYPTSPRAREALEVHIKELMDLGVLRKVGHNEQVEVTTPVIITCHNGKSSMVGKFRALNTYTIPDRYPIPRIYETLT</sequence>
<evidence type="ECO:0000313" key="4">
    <source>
        <dbReference type="Proteomes" id="UP000765509"/>
    </source>
</evidence>
<dbReference type="EMBL" id="AVOT02050066">
    <property type="protein sequence ID" value="MBW0545181.1"/>
    <property type="molecule type" value="Genomic_DNA"/>
</dbReference>
<dbReference type="Gene3D" id="3.10.10.10">
    <property type="entry name" value="HIV Type 1 Reverse Transcriptase, subunit A, domain 1"/>
    <property type="match status" value="1"/>
</dbReference>
<reference evidence="3" key="1">
    <citation type="submission" date="2021-03" db="EMBL/GenBank/DDBJ databases">
        <title>Draft genome sequence of rust myrtle Austropuccinia psidii MF-1, a brazilian biotype.</title>
        <authorList>
            <person name="Quecine M.C."/>
            <person name="Pachon D.M.R."/>
            <person name="Bonatelli M.L."/>
            <person name="Correr F.H."/>
            <person name="Franceschini L.M."/>
            <person name="Leite T.F."/>
            <person name="Margarido G.R.A."/>
            <person name="Almeida C.A."/>
            <person name="Ferrarezi J.A."/>
            <person name="Labate C.A."/>
        </authorList>
    </citation>
    <scope>NUCLEOTIDE SEQUENCE</scope>
    <source>
        <strain evidence="3">MF-1</strain>
    </source>
</reference>
<dbReference type="Proteomes" id="UP000765509">
    <property type="component" value="Unassembled WGS sequence"/>
</dbReference>
<organism evidence="3 4">
    <name type="scientific">Austropuccinia psidii MF-1</name>
    <dbReference type="NCBI Taxonomy" id="1389203"/>
    <lineage>
        <taxon>Eukaryota</taxon>
        <taxon>Fungi</taxon>
        <taxon>Dikarya</taxon>
        <taxon>Basidiomycota</taxon>
        <taxon>Pucciniomycotina</taxon>
        <taxon>Pucciniomycetes</taxon>
        <taxon>Pucciniales</taxon>
        <taxon>Sphaerophragmiaceae</taxon>
        <taxon>Austropuccinia</taxon>
    </lineage>
</organism>
<feature type="compositionally biased region" description="Polar residues" evidence="2">
    <location>
        <begin position="34"/>
        <end position="46"/>
    </location>
</feature>
<feature type="region of interest" description="Disordered" evidence="2">
    <location>
        <begin position="140"/>
        <end position="204"/>
    </location>
</feature>
<dbReference type="Gene3D" id="2.40.70.10">
    <property type="entry name" value="Acid Proteases"/>
    <property type="match status" value="1"/>
</dbReference>
<evidence type="ECO:0000313" key="3">
    <source>
        <dbReference type="EMBL" id="MBW0545181.1"/>
    </source>
</evidence>
<dbReference type="InterPro" id="IPR043502">
    <property type="entry name" value="DNA/RNA_pol_sf"/>
</dbReference>